<dbReference type="PANTHER" id="PTHR43364">
    <property type="entry name" value="NADH-SPECIFIC METHYLGLYOXAL REDUCTASE-RELATED"/>
    <property type="match status" value="1"/>
</dbReference>
<dbReference type="Gene3D" id="3.20.20.100">
    <property type="entry name" value="NADP-dependent oxidoreductase domain"/>
    <property type="match status" value="1"/>
</dbReference>
<dbReference type="AlphaFoldDB" id="V5YRK0"/>
<protein>
    <submittedName>
        <fullName evidence="3">Putative aldo/keto reductase</fullName>
    </submittedName>
</protein>
<dbReference type="GO" id="GO:0005829">
    <property type="term" value="C:cytosol"/>
    <property type="evidence" value="ECO:0007669"/>
    <property type="project" value="TreeGrafter"/>
</dbReference>
<dbReference type="Pfam" id="PF00248">
    <property type="entry name" value="Aldo_ket_red"/>
    <property type="match status" value="1"/>
</dbReference>
<accession>V5YRK0</accession>
<dbReference type="InterPro" id="IPR020471">
    <property type="entry name" value="AKR"/>
</dbReference>
<name>V5YRK0_9ACTN</name>
<evidence type="ECO:0000313" key="3">
    <source>
        <dbReference type="EMBL" id="BAO20195.1"/>
    </source>
</evidence>
<proteinExistence type="predicted"/>
<dbReference type="InterPro" id="IPR023210">
    <property type="entry name" value="NADP_OxRdtase_dom"/>
</dbReference>
<dbReference type="PRINTS" id="PR00069">
    <property type="entry name" value="ALDKETRDTASE"/>
</dbReference>
<reference evidence="3" key="1">
    <citation type="journal article" date="2013" name="Angew. Chem. Int. Ed. Engl.">
        <title>Structure-based Gene Targeting Discovery of Sphaerimicin, a Bacterial Translocase I inhibitor.</title>
        <authorList>
            <person name="Funabashi M."/>
            <person name="Baba S."/>
            <person name="Takatsu T."/>
            <person name="Kizuka M."/>
            <person name="Ohata Y."/>
            <person name="Tanaka M."/>
            <person name="Nonaka K."/>
            <person name="Spork A.P."/>
            <person name="Ducho C."/>
            <person name="Chen W.C.L."/>
            <person name="Van Lanen S.G."/>
        </authorList>
    </citation>
    <scope>NUCLEOTIDE SEQUENCE</scope>
    <source>
        <strain evidence="3">SANK 60911</strain>
    </source>
</reference>
<dbReference type="SUPFAM" id="SSF51430">
    <property type="entry name" value="NAD(P)-linked oxidoreductase"/>
    <property type="match status" value="1"/>
</dbReference>
<organism evidence="3">
    <name type="scientific">Sphaerisporangium sp. SANK 60911</name>
    <dbReference type="NCBI Taxonomy" id="1354075"/>
    <lineage>
        <taxon>Bacteria</taxon>
        <taxon>Bacillati</taxon>
        <taxon>Actinomycetota</taxon>
        <taxon>Actinomycetes</taxon>
        <taxon>Streptosporangiales</taxon>
        <taxon>Streptosporangiaceae</taxon>
        <taxon>Sphaerisporangium</taxon>
    </lineage>
</organism>
<dbReference type="InterPro" id="IPR036812">
    <property type="entry name" value="NAD(P)_OxRdtase_dom_sf"/>
</dbReference>
<dbReference type="InterPro" id="IPR050523">
    <property type="entry name" value="AKR_Detox_Biosynth"/>
</dbReference>
<dbReference type="GO" id="GO:0016491">
    <property type="term" value="F:oxidoreductase activity"/>
    <property type="evidence" value="ECO:0007669"/>
    <property type="project" value="UniProtKB-KW"/>
</dbReference>
<feature type="domain" description="NADP-dependent oxidoreductase" evidence="2">
    <location>
        <begin position="13"/>
        <end position="303"/>
    </location>
</feature>
<keyword evidence="1" id="KW-0560">Oxidoreductase</keyword>
<gene>
    <name evidence="3" type="primary">sphP</name>
</gene>
<evidence type="ECO:0000259" key="2">
    <source>
        <dbReference type="Pfam" id="PF00248"/>
    </source>
</evidence>
<dbReference type="PANTHER" id="PTHR43364:SF4">
    <property type="entry name" value="NAD(P)-LINKED OXIDOREDUCTASE SUPERFAMILY PROTEIN"/>
    <property type="match status" value="1"/>
</dbReference>
<evidence type="ECO:0000256" key="1">
    <source>
        <dbReference type="ARBA" id="ARBA00023002"/>
    </source>
</evidence>
<dbReference type="EMBL" id="AB830104">
    <property type="protein sequence ID" value="BAO20195.1"/>
    <property type="molecule type" value="Genomic_DNA"/>
</dbReference>
<sequence>MRTAPLAGVPVSAIGLGTTTFGKHCDEAEATAAVHAALDHGITFFDTADSYGAGRRGVAETILGRALGGRRAEVAIATKFGTEYDGLPASAGADRARSALEGSLRRLGTDHVDIYLLHVPDPRVPIEETLGAMEELVRAGKARAIGCSNLTVPQLKAADAPGFACVQDEYNLLARGAEAELLPYCAETGKGFVAYAPLAGGLLSGKYGGARPTIPPGSRMDRIGAGKAAAILTPATAARSAAYVALCHELGLPPAQVALAWLLSKAAVTSVIPGATGPDQVRRNAAAASLRLDRDVIERIEVCASGAEQGDEDR</sequence>